<dbReference type="GO" id="GO:0005615">
    <property type="term" value="C:extracellular space"/>
    <property type="evidence" value="ECO:0007669"/>
    <property type="project" value="TreeGrafter"/>
</dbReference>
<feature type="signal peptide" evidence="2">
    <location>
        <begin position="1"/>
        <end position="24"/>
    </location>
</feature>
<keyword evidence="1" id="KW-0175">Coiled coil</keyword>
<accession>A0AAW0Y554</accession>
<keyword evidence="5" id="KW-1185">Reference proteome</keyword>
<dbReference type="PROSITE" id="PS51406">
    <property type="entry name" value="FIBRINOGEN_C_2"/>
    <property type="match status" value="1"/>
</dbReference>
<evidence type="ECO:0000259" key="3">
    <source>
        <dbReference type="PROSITE" id="PS51406"/>
    </source>
</evidence>
<gene>
    <name evidence="4" type="ORF">OTU49_016999</name>
</gene>
<dbReference type="InterPro" id="IPR002181">
    <property type="entry name" value="Fibrinogen_a/b/g_C_dom"/>
</dbReference>
<organism evidence="4 5">
    <name type="scientific">Cherax quadricarinatus</name>
    <name type="common">Australian red claw crayfish</name>
    <dbReference type="NCBI Taxonomy" id="27406"/>
    <lineage>
        <taxon>Eukaryota</taxon>
        <taxon>Metazoa</taxon>
        <taxon>Ecdysozoa</taxon>
        <taxon>Arthropoda</taxon>
        <taxon>Crustacea</taxon>
        <taxon>Multicrustacea</taxon>
        <taxon>Malacostraca</taxon>
        <taxon>Eumalacostraca</taxon>
        <taxon>Eucarida</taxon>
        <taxon>Decapoda</taxon>
        <taxon>Pleocyemata</taxon>
        <taxon>Astacidea</taxon>
        <taxon>Parastacoidea</taxon>
        <taxon>Parastacidae</taxon>
        <taxon>Cherax</taxon>
    </lineage>
</organism>
<dbReference type="SMART" id="SM00186">
    <property type="entry name" value="FBG"/>
    <property type="match status" value="1"/>
</dbReference>
<dbReference type="SUPFAM" id="SSF56496">
    <property type="entry name" value="Fibrinogen C-terminal domain-like"/>
    <property type="match status" value="1"/>
</dbReference>
<dbReference type="AlphaFoldDB" id="A0AAW0Y554"/>
<feature type="domain" description="Fibrinogen C-terminal" evidence="3">
    <location>
        <begin position="224"/>
        <end position="394"/>
    </location>
</feature>
<evidence type="ECO:0000313" key="5">
    <source>
        <dbReference type="Proteomes" id="UP001445076"/>
    </source>
</evidence>
<name>A0AAW0Y554_CHEQU</name>
<sequence>MARPLLGLLLVLVACFALLPDTIGGNNEAFNLTENVIQNQIAIKQILEEQTGIGEGIKSLLRKINALSQLFSTKIAADERCTQAGGEHKDNVTHYLLREVKDAIRGQTDIQQQQWNKIQELEGKLQKYEEIRQQQQMRIQQHEDSLKEKEDTIRVLEDNLRQTEEAAAGQYRKLEVNLTKLLSEMDHLAQYNEEVTKMNTQLRDNNTLLKNLSSACQHSVTESTNISSSARDCTDIQLEGETQSGVYQIFPESSAAGVSVLCKMQEDHMWTVFLARRRHTPQENFARNWQDYKTGFGDPRGEYWLGNDNLHTLTSGDQSYRLRVVATNLRGEQRSADWETFSVGDETSGYPVTVKGYSISSTLGDALAGDDWVVMDGMSFSTVDMDHDTASWGL</sequence>
<evidence type="ECO:0000256" key="2">
    <source>
        <dbReference type="SAM" id="SignalP"/>
    </source>
</evidence>
<feature type="non-terminal residue" evidence="4">
    <location>
        <position position="394"/>
    </location>
</feature>
<dbReference type="PROSITE" id="PS51257">
    <property type="entry name" value="PROKAR_LIPOPROTEIN"/>
    <property type="match status" value="1"/>
</dbReference>
<evidence type="ECO:0000313" key="4">
    <source>
        <dbReference type="EMBL" id="KAK8747109.1"/>
    </source>
</evidence>
<dbReference type="Pfam" id="PF00147">
    <property type="entry name" value="Fibrinogen_C"/>
    <property type="match status" value="1"/>
</dbReference>
<proteinExistence type="predicted"/>
<dbReference type="InterPro" id="IPR050373">
    <property type="entry name" value="Fibrinogen_C-term_domain"/>
</dbReference>
<keyword evidence="2" id="KW-0732">Signal</keyword>
<dbReference type="PANTHER" id="PTHR19143">
    <property type="entry name" value="FIBRINOGEN/TENASCIN/ANGIOPOEITIN"/>
    <property type="match status" value="1"/>
</dbReference>
<dbReference type="PANTHER" id="PTHR19143:SF458">
    <property type="entry name" value="FIBRINOGEN C-TERMINAL DOMAIN-CONTAINING PROTEIN-RELATED"/>
    <property type="match status" value="1"/>
</dbReference>
<protein>
    <recommendedName>
        <fullName evidence="3">Fibrinogen C-terminal domain-containing protein</fullName>
    </recommendedName>
</protein>
<evidence type="ECO:0000256" key="1">
    <source>
        <dbReference type="SAM" id="Coils"/>
    </source>
</evidence>
<feature type="chain" id="PRO_5043687859" description="Fibrinogen C-terminal domain-containing protein" evidence="2">
    <location>
        <begin position="25"/>
        <end position="394"/>
    </location>
</feature>
<comment type="caution">
    <text evidence="4">The sequence shown here is derived from an EMBL/GenBank/DDBJ whole genome shotgun (WGS) entry which is preliminary data.</text>
</comment>
<dbReference type="Gene3D" id="3.90.215.10">
    <property type="entry name" value="Gamma Fibrinogen, chain A, domain 1"/>
    <property type="match status" value="1"/>
</dbReference>
<reference evidence="4 5" key="1">
    <citation type="journal article" date="2024" name="BMC Genomics">
        <title>Genome assembly of redclaw crayfish (Cherax quadricarinatus) provides insights into its immune adaptation and hypoxia tolerance.</title>
        <authorList>
            <person name="Liu Z."/>
            <person name="Zheng J."/>
            <person name="Li H."/>
            <person name="Fang K."/>
            <person name="Wang S."/>
            <person name="He J."/>
            <person name="Zhou D."/>
            <person name="Weng S."/>
            <person name="Chi M."/>
            <person name="Gu Z."/>
            <person name="He J."/>
            <person name="Li F."/>
            <person name="Wang M."/>
        </authorList>
    </citation>
    <scope>NUCLEOTIDE SEQUENCE [LARGE SCALE GENOMIC DNA]</scope>
    <source>
        <strain evidence="4">ZL_2023a</strain>
    </source>
</reference>
<dbReference type="InterPro" id="IPR036056">
    <property type="entry name" value="Fibrinogen-like_C"/>
</dbReference>
<dbReference type="InterPro" id="IPR014716">
    <property type="entry name" value="Fibrinogen_a/b/g_C_1"/>
</dbReference>
<dbReference type="Proteomes" id="UP001445076">
    <property type="component" value="Unassembled WGS sequence"/>
</dbReference>
<feature type="coiled-coil region" evidence="1">
    <location>
        <begin position="118"/>
        <end position="173"/>
    </location>
</feature>
<dbReference type="EMBL" id="JARKIK010000016">
    <property type="protein sequence ID" value="KAK8747109.1"/>
    <property type="molecule type" value="Genomic_DNA"/>
</dbReference>